<evidence type="ECO:0000256" key="3">
    <source>
        <dbReference type="ARBA" id="ARBA00022723"/>
    </source>
</evidence>
<evidence type="ECO:0000256" key="5">
    <source>
        <dbReference type="ARBA" id="ARBA00034496"/>
    </source>
</evidence>
<dbReference type="RefSeq" id="WP_107889339.1">
    <property type="nucleotide sequence ID" value="NZ_CALFSO010000069.1"/>
</dbReference>
<reference evidence="6 7" key="1">
    <citation type="submission" date="2018-04" db="EMBL/GenBank/DDBJ databases">
        <title>Denitrifier Microvirgula.</title>
        <authorList>
            <person name="Anderson E."/>
            <person name="Jang J."/>
            <person name="Ishii S."/>
        </authorList>
    </citation>
    <scope>NUCLEOTIDE SEQUENCE [LARGE SCALE GENOMIC DNA]</scope>
    <source>
        <strain evidence="6 7">BE2.4</strain>
    </source>
</reference>
<dbReference type="EMBL" id="CP028519">
    <property type="protein sequence ID" value="AVY94322.1"/>
    <property type="molecule type" value="Genomic_DNA"/>
</dbReference>
<dbReference type="Gene3D" id="1.10.490.10">
    <property type="entry name" value="Globins"/>
    <property type="match status" value="1"/>
</dbReference>
<keyword evidence="7" id="KW-1185">Reference proteome</keyword>
<dbReference type="GO" id="GO:0005344">
    <property type="term" value="F:oxygen carrier activity"/>
    <property type="evidence" value="ECO:0007669"/>
    <property type="project" value="InterPro"/>
</dbReference>
<keyword evidence="4" id="KW-0408">Iron</keyword>
<dbReference type="GO" id="GO:0019825">
    <property type="term" value="F:oxygen binding"/>
    <property type="evidence" value="ECO:0007669"/>
    <property type="project" value="InterPro"/>
</dbReference>
<sequence length="128" mass="14774">MSDATATPYQLLGGEAGVLHLVDRFYNFMDADPRVKPLRDIHPPDLEDSRRKLYMFLSGWLGGPNLFVEAFGHPRLRARHLPFAVDEAMRDAWMLCMHEALNGLEASPEVTRRLYDALWDLADFMRNR</sequence>
<evidence type="ECO:0000313" key="7">
    <source>
        <dbReference type="Proteomes" id="UP000244173"/>
    </source>
</evidence>
<keyword evidence="1" id="KW-0813">Transport</keyword>
<evidence type="ECO:0000256" key="4">
    <source>
        <dbReference type="ARBA" id="ARBA00023004"/>
    </source>
</evidence>
<gene>
    <name evidence="6" type="ORF">DAI18_09920</name>
</gene>
<dbReference type="OrthoDB" id="9790913at2"/>
<keyword evidence="3" id="KW-0479">Metal-binding</keyword>
<dbReference type="Proteomes" id="UP000244173">
    <property type="component" value="Chromosome"/>
</dbReference>
<comment type="similarity">
    <text evidence="5">Belongs to the truncated hemoglobin family. Group II subfamily.</text>
</comment>
<dbReference type="AlphaFoldDB" id="A0A2S0PAG3"/>
<dbReference type="STRING" id="1122240.GCA_000620105_00021"/>
<dbReference type="PANTHER" id="PTHR47366">
    <property type="entry name" value="TWO-ON-TWO HEMOGLOBIN-3"/>
    <property type="match status" value="1"/>
</dbReference>
<dbReference type="SUPFAM" id="SSF46458">
    <property type="entry name" value="Globin-like"/>
    <property type="match status" value="1"/>
</dbReference>
<dbReference type="CDD" id="cd14773">
    <property type="entry name" value="TrHb2_PhHbO-like_O"/>
    <property type="match status" value="1"/>
</dbReference>
<dbReference type="KEGG" id="maer:DAI18_09920"/>
<dbReference type="InterPro" id="IPR044203">
    <property type="entry name" value="GlbO/GLB3-like"/>
</dbReference>
<accession>A0A2S0PAG3</accession>
<dbReference type="InterPro" id="IPR009050">
    <property type="entry name" value="Globin-like_sf"/>
</dbReference>
<evidence type="ECO:0000256" key="2">
    <source>
        <dbReference type="ARBA" id="ARBA00022617"/>
    </source>
</evidence>
<dbReference type="GO" id="GO:0046872">
    <property type="term" value="F:metal ion binding"/>
    <property type="evidence" value="ECO:0007669"/>
    <property type="project" value="UniProtKB-KW"/>
</dbReference>
<evidence type="ECO:0000313" key="6">
    <source>
        <dbReference type="EMBL" id="AVY94322.1"/>
    </source>
</evidence>
<dbReference type="PANTHER" id="PTHR47366:SF1">
    <property type="entry name" value="TWO-ON-TWO HEMOGLOBIN-3"/>
    <property type="match status" value="1"/>
</dbReference>
<evidence type="ECO:0000256" key="1">
    <source>
        <dbReference type="ARBA" id="ARBA00022448"/>
    </source>
</evidence>
<name>A0A2S0PAG3_9NEIS</name>
<dbReference type="GO" id="GO:0020037">
    <property type="term" value="F:heme binding"/>
    <property type="evidence" value="ECO:0007669"/>
    <property type="project" value="InterPro"/>
</dbReference>
<dbReference type="InterPro" id="IPR012292">
    <property type="entry name" value="Globin/Proto"/>
</dbReference>
<protein>
    <submittedName>
        <fullName evidence="6">Hemoglobin-like protein</fullName>
    </submittedName>
</protein>
<dbReference type="InterPro" id="IPR001486">
    <property type="entry name" value="Hemoglobin_trunc"/>
</dbReference>
<proteinExistence type="inferred from homology"/>
<dbReference type="Pfam" id="PF01152">
    <property type="entry name" value="Bac_globin"/>
    <property type="match status" value="1"/>
</dbReference>
<organism evidence="6 7">
    <name type="scientific">Microvirgula aerodenitrificans</name>
    <dbReference type="NCBI Taxonomy" id="57480"/>
    <lineage>
        <taxon>Bacteria</taxon>
        <taxon>Pseudomonadati</taxon>
        <taxon>Pseudomonadota</taxon>
        <taxon>Betaproteobacteria</taxon>
        <taxon>Neisseriales</taxon>
        <taxon>Aquaspirillaceae</taxon>
        <taxon>Microvirgula</taxon>
    </lineage>
</organism>
<keyword evidence="2" id="KW-0349">Heme</keyword>